<feature type="transmembrane region" description="Helical" evidence="5">
    <location>
        <begin position="72"/>
        <end position="90"/>
    </location>
</feature>
<dbReference type="GO" id="GO:0016020">
    <property type="term" value="C:membrane"/>
    <property type="evidence" value="ECO:0007669"/>
    <property type="project" value="UniProtKB-SubCell"/>
</dbReference>
<name>A0A2V2LGY0_9RHOB</name>
<organism evidence="6 7">
    <name type="scientific">Meridianimarinicoccus roseus</name>
    <dbReference type="NCBI Taxonomy" id="2072018"/>
    <lineage>
        <taxon>Bacteria</taxon>
        <taxon>Pseudomonadati</taxon>
        <taxon>Pseudomonadota</taxon>
        <taxon>Alphaproteobacteria</taxon>
        <taxon>Rhodobacterales</taxon>
        <taxon>Paracoccaceae</taxon>
        <taxon>Meridianimarinicoccus</taxon>
    </lineage>
</organism>
<keyword evidence="4 5" id="KW-0472">Membrane</keyword>
<evidence type="ECO:0000256" key="1">
    <source>
        <dbReference type="ARBA" id="ARBA00004141"/>
    </source>
</evidence>
<protein>
    <recommendedName>
        <fullName evidence="8">Murein hydrolase (TIGR00659 family)</fullName>
    </recommendedName>
</protein>
<feature type="transmembrane region" description="Helical" evidence="5">
    <location>
        <begin position="157"/>
        <end position="177"/>
    </location>
</feature>
<dbReference type="InterPro" id="IPR007300">
    <property type="entry name" value="CidB/LrgB"/>
</dbReference>
<comment type="caution">
    <text evidence="6">The sequence shown here is derived from an EMBL/GenBank/DDBJ whole genome shotgun (WGS) entry which is preliminary data.</text>
</comment>
<evidence type="ECO:0008006" key="8">
    <source>
        <dbReference type="Google" id="ProtNLM"/>
    </source>
</evidence>
<comment type="subcellular location">
    <subcellularLocation>
        <location evidence="1">Membrane</location>
        <topology evidence="1">Multi-pass membrane protein</topology>
    </subcellularLocation>
</comment>
<gene>
    <name evidence="6" type="ORF">DKT77_09220</name>
</gene>
<dbReference type="PANTHER" id="PTHR30249:SF0">
    <property type="entry name" value="PLASTIDAL GLYCOLATE_GLYCERATE TRANSLOCATOR 1, CHLOROPLASTIC"/>
    <property type="match status" value="1"/>
</dbReference>
<dbReference type="Pfam" id="PF04172">
    <property type="entry name" value="LrgB"/>
    <property type="match status" value="1"/>
</dbReference>
<feature type="transmembrane region" description="Helical" evidence="5">
    <location>
        <begin position="213"/>
        <end position="237"/>
    </location>
</feature>
<evidence type="ECO:0000256" key="3">
    <source>
        <dbReference type="ARBA" id="ARBA00022989"/>
    </source>
</evidence>
<dbReference type="Proteomes" id="UP000245680">
    <property type="component" value="Unassembled WGS sequence"/>
</dbReference>
<evidence type="ECO:0000313" key="6">
    <source>
        <dbReference type="EMBL" id="PWR02754.1"/>
    </source>
</evidence>
<proteinExistence type="predicted"/>
<sequence length="238" mass="24468">MTPVVDIWVYLTDEPLLWLTATVLAYAVGDRAFRASGRKTYVNPVLIAMLLLGAVLLATGTTYEVYFDGAQFVHFLLGPATVALAVPLYTNRSHILRTALPMLAALVAGGLTAMLTGLGVGWALGLRGEVLLSLAPKSATSPIAIGVAEAIGGIPSLTAALVILTGILGAVIVTPLYDALGVRDYRARGFATGASASGIGTARAFQVDPVAGAFAGIAMGLNALFTALATPLVVGWLF</sequence>
<reference evidence="6 7" key="1">
    <citation type="submission" date="2018-05" db="EMBL/GenBank/DDBJ databases">
        <title>Rhodobacteraceae gen. nov., sp. nov. isolated from sea water.</title>
        <authorList>
            <person name="Ren Y."/>
        </authorList>
    </citation>
    <scope>NUCLEOTIDE SEQUENCE [LARGE SCALE GENOMIC DNA]</scope>
    <source>
        <strain evidence="6 7">TG-679</strain>
    </source>
</reference>
<evidence type="ECO:0000256" key="5">
    <source>
        <dbReference type="SAM" id="Phobius"/>
    </source>
</evidence>
<dbReference type="OrthoDB" id="9811701at2"/>
<evidence type="ECO:0000256" key="2">
    <source>
        <dbReference type="ARBA" id="ARBA00022692"/>
    </source>
</evidence>
<dbReference type="AlphaFoldDB" id="A0A2V2LGY0"/>
<dbReference type="EMBL" id="QGKU01000032">
    <property type="protein sequence ID" value="PWR02754.1"/>
    <property type="molecule type" value="Genomic_DNA"/>
</dbReference>
<feature type="transmembrane region" description="Helical" evidence="5">
    <location>
        <begin position="45"/>
        <end position="66"/>
    </location>
</feature>
<keyword evidence="7" id="KW-1185">Reference proteome</keyword>
<keyword evidence="3 5" id="KW-1133">Transmembrane helix</keyword>
<feature type="transmembrane region" description="Helical" evidence="5">
    <location>
        <begin position="102"/>
        <end position="124"/>
    </location>
</feature>
<evidence type="ECO:0000256" key="4">
    <source>
        <dbReference type="ARBA" id="ARBA00023136"/>
    </source>
</evidence>
<keyword evidence="2 5" id="KW-0812">Transmembrane</keyword>
<accession>A0A2V2LGY0</accession>
<evidence type="ECO:0000313" key="7">
    <source>
        <dbReference type="Proteomes" id="UP000245680"/>
    </source>
</evidence>
<feature type="transmembrane region" description="Helical" evidence="5">
    <location>
        <begin position="16"/>
        <end position="33"/>
    </location>
</feature>
<dbReference type="RefSeq" id="WP_109811415.1">
    <property type="nucleotide sequence ID" value="NZ_QGKU01000032.1"/>
</dbReference>
<dbReference type="PANTHER" id="PTHR30249">
    <property type="entry name" value="PUTATIVE SEROTONIN TRANSPORTER"/>
    <property type="match status" value="1"/>
</dbReference>